<evidence type="ECO:0000256" key="1">
    <source>
        <dbReference type="SAM" id="SignalP"/>
    </source>
</evidence>
<protein>
    <recommendedName>
        <fullName evidence="4">SH3 domain-containing protein</fullName>
    </recommendedName>
</protein>
<dbReference type="RefSeq" id="WP_127939390.1">
    <property type="nucleotide sequence ID" value="NZ_SAUN01000001.1"/>
</dbReference>
<feature type="signal peptide" evidence="1">
    <location>
        <begin position="1"/>
        <end position="26"/>
    </location>
</feature>
<dbReference type="AlphaFoldDB" id="A0A438MM84"/>
<keyword evidence="1" id="KW-0732">Signal</keyword>
<comment type="caution">
    <text evidence="2">The sequence shown here is derived from an EMBL/GenBank/DDBJ whole genome shotgun (WGS) entry which is preliminary data.</text>
</comment>
<proteinExistence type="predicted"/>
<evidence type="ECO:0008006" key="4">
    <source>
        <dbReference type="Google" id="ProtNLM"/>
    </source>
</evidence>
<name>A0A438MM84_9ACTN</name>
<dbReference type="Proteomes" id="UP000284824">
    <property type="component" value="Unassembled WGS sequence"/>
</dbReference>
<keyword evidence="3" id="KW-1185">Reference proteome</keyword>
<reference evidence="2 3" key="1">
    <citation type="submission" date="2019-01" db="EMBL/GenBank/DDBJ databases">
        <title>Sequencing the genomes of 1000 actinobacteria strains.</title>
        <authorList>
            <person name="Klenk H.-P."/>
        </authorList>
    </citation>
    <scope>NUCLEOTIDE SEQUENCE [LARGE SCALE GENOMIC DNA]</scope>
    <source>
        <strain evidence="2 3">DSM 43925</strain>
    </source>
</reference>
<dbReference type="OrthoDB" id="9815928at2"/>
<gene>
    <name evidence="2" type="ORF">EDD27_9786</name>
</gene>
<accession>A0A438MM84</accession>
<dbReference type="EMBL" id="SAUN01000001">
    <property type="protein sequence ID" value="RVX46874.1"/>
    <property type="molecule type" value="Genomic_DNA"/>
</dbReference>
<evidence type="ECO:0000313" key="3">
    <source>
        <dbReference type="Proteomes" id="UP000284824"/>
    </source>
</evidence>
<dbReference type="PROSITE" id="PS51257">
    <property type="entry name" value="PROKAR_LIPOPROTEIN"/>
    <property type="match status" value="1"/>
</dbReference>
<organism evidence="2 3">
    <name type="scientific">Nonomuraea polychroma</name>
    <dbReference type="NCBI Taxonomy" id="46176"/>
    <lineage>
        <taxon>Bacteria</taxon>
        <taxon>Bacillati</taxon>
        <taxon>Actinomycetota</taxon>
        <taxon>Actinomycetes</taxon>
        <taxon>Streptosporangiales</taxon>
        <taxon>Streptosporangiaceae</taxon>
        <taxon>Nonomuraea</taxon>
    </lineage>
</organism>
<evidence type="ECO:0000313" key="2">
    <source>
        <dbReference type="EMBL" id="RVX46874.1"/>
    </source>
</evidence>
<feature type="chain" id="PRO_5019029222" description="SH3 domain-containing protein" evidence="1">
    <location>
        <begin position="27"/>
        <end position="118"/>
    </location>
</feature>
<sequence length="118" mass="12979">MRFQTLAISALTLLAVPLLPPHSATAATGCPRPATANVDSGWGIMRGAYNLKKGPYAGPVCGTVTKVPQGKVLYFLCWTKNSHNHLWVYARVKGTKTHGWMSVDNLKVVKTDHYRLCR</sequence>